<feature type="region of interest" description="Disordered" evidence="1">
    <location>
        <begin position="24"/>
        <end position="44"/>
    </location>
</feature>
<keyword evidence="4" id="KW-1185">Reference proteome</keyword>
<organism evidence="3 4">
    <name type="scientific">Ramlibacter montanisoli</name>
    <dbReference type="NCBI Taxonomy" id="2732512"/>
    <lineage>
        <taxon>Bacteria</taxon>
        <taxon>Pseudomonadati</taxon>
        <taxon>Pseudomonadota</taxon>
        <taxon>Betaproteobacteria</taxon>
        <taxon>Burkholderiales</taxon>
        <taxon>Comamonadaceae</taxon>
        <taxon>Ramlibacter</taxon>
    </lineage>
</organism>
<feature type="signal peptide" evidence="2">
    <location>
        <begin position="1"/>
        <end position="23"/>
    </location>
</feature>
<dbReference type="Proteomes" id="UP000552954">
    <property type="component" value="Unassembled WGS sequence"/>
</dbReference>
<reference evidence="3 4" key="2">
    <citation type="submission" date="2020-06" db="EMBL/GenBank/DDBJ databases">
        <title>Ramlibacter rhizophilus sp. nov., isolated from rhizosphere soil of national flower Mugunghwa from South Korea.</title>
        <authorList>
            <person name="Zheng-Fei Y."/>
            <person name="Huan T."/>
        </authorList>
    </citation>
    <scope>NUCLEOTIDE SEQUENCE [LARGE SCALE GENOMIC DNA]</scope>
    <source>
        <strain evidence="3 4">B156</strain>
    </source>
</reference>
<gene>
    <name evidence="3" type="ORF">HK415_18565</name>
</gene>
<comment type="caution">
    <text evidence="3">The sequence shown here is derived from an EMBL/GenBank/DDBJ whole genome shotgun (WGS) entry which is preliminary data.</text>
</comment>
<accession>A0A849KES8</accession>
<keyword evidence="2" id="KW-0732">Signal</keyword>
<dbReference type="RefSeq" id="WP_171561843.1">
    <property type="nucleotide sequence ID" value="NZ_JABFCS010000001.1"/>
</dbReference>
<sequence length="170" mass="19169">MKSLHRHLIAAALLGALGLGAIAQTQTPPSGEHRGHMMQGERGRHDPARMEEFRARMQERMAKRLGELKQKLQITSAQEGAWTAWTTAMAPTKMQRPDRAEFAKLTTPERIDRMRAHRAQRNADMDKRMDATKTFYATLSAEQKKTFDSEGMRFMRGGKRGMGGHGRHGA</sequence>
<feature type="chain" id="PRO_5032779931" evidence="2">
    <location>
        <begin position="24"/>
        <end position="170"/>
    </location>
</feature>
<reference evidence="3 4" key="1">
    <citation type="submission" date="2020-05" db="EMBL/GenBank/DDBJ databases">
        <authorList>
            <person name="Khan S.A."/>
            <person name="Jeon C.O."/>
            <person name="Chun B.H."/>
        </authorList>
    </citation>
    <scope>NUCLEOTIDE SEQUENCE [LARGE SCALE GENOMIC DNA]</scope>
    <source>
        <strain evidence="3 4">B156</strain>
    </source>
</reference>
<dbReference type="AlphaFoldDB" id="A0A849KES8"/>
<evidence type="ECO:0000256" key="2">
    <source>
        <dbReference type="SAM" id="SignalP"/>
    </source>
</evidence>
<evidence type="ECO:0000313" key="4">
    <source>
        <dbReference type="Proteomes" id="UP000552954"/>
    </source>
</evidence>
<feature type="compositionally biased region" description="Basic and acidic residues" evidence="1">
    <location>
        <begin position="31"/>
        <end position="44"/>
    </location>
</feature>
<dbReference type="GO" id="GO:0042597">
    <property type="term" value="C:periplasmic space"/>
    <property type="evidence" value="ECO:0007669"/>
    <property type="project" value="InterPro"/>
</dbReference>
<name>A0A849KES8_9BURK</name>
<protein>
    <submittedName>
        <fullName evidence="3">Spy/CpxP family protein refolding chaperone</fullName>
    </submittedName>
</protein>
<dbReference type="Pfam" id="PF07813">
    <property type="entry name" value="LTXXQ"/>
    <property type="match status" value="1"/>
</dbReference>
<proteinExistence type="predicted"/>
<dbReference type="EMBL" id="JABFCS010000001">
    <property type="protein sequence ID" value="NNU44727.1"/>
    <property type="molecule type" value="Genomic_DNA"/>
</dbReference>
<evidence type="ECO:0000313" key="3">
    <source>
        <dbReference type="EMBL" id="NNU44727.1"/>
    </source>
</evidence>
<evidence type="ECO:0000256" key="1">
    <source>
        <dbReference type="SAM" id="MobiDB-lite"/>
    </source>
</evidence>
<dbReference type="InterPro" id="IPR012899">
    <property type="entry name" value="LTXXQ"/>
</dbReference>